<evidence type="ECO:0000313" key="2">
    <source>
        <dbReference type="Proteomes" id="UP001219525"/>
    </source>
</evidence>
<evidence type="ECO:0000313" key="1">
    <source>
        <dbReference type="EMBL" id="KAJ7207129.1"/>
    </source>
</evidence>
<name>A0AAD6VAA3_9AGAR</name>
<organism evidence="1 2">
    <name type="scientific">Mycena pura</name>
    <dbReference type="NCBI Taxonomy" id="153505"/>
    <lineage>
        <taxon>Eukaryota</taxon>
        <taxon>Fungi</taxon>
        <taxon>Dikarya</taxon>
        <taxon>Basidiomycota</taxon>
        <taxon>Agaricomycotina</taxon>
        <taxon>Agaricomycetes</taxon>
        <taxon>Agaricomycetidae</taxon>
        <taxon>Agaricales</taxon>
        <taxon>Marasmiineae</taxon>
        <taxon>Mycenaceae</taxon>
        <taxon>Mycena</taxon>
    </lineage>
</organism>
<sequence>MGRPCHNLRPILTSLSDNRRQIGYYNLGWEQHPRLHAPAPNEGPNKWGLKYPALSRLSDFFAEPPSPTEIHLVLVTRNFFFLHLMVFDKYVLQWRLKPTHALDHLVRGTPGSGKTTVCWQLRNYILDNDSGARVTITKMWVQRDSVAASIQASRVDGDTFDPGYGGSQWLLLDEAQTTYEDVDLWAAFKDFPKNVFVICFASHGSRERDVTNIVPTPESIQPHMRMVLRPTKNGWPTLRNIPGLYFTREEYEQLLPNQQRLSELPKLIPDIEDWIFEVTNGHIGAISSILDVVTSMAKGPPRVDEMSMAVFFAKFSSPEDMFKVCSLGGAFARGIPREEDLKSPSNLHSLGFCRRLLETDGPLFFEAHEIPDDAQQAHQQGWIMLDEAARADSVIQADFPSPFHRSRVSALQKPQHVSGPGSKPSIPEAQYQNEFYRAAFKVTGGHGLWFFPAFGTGQLASNKVVLIFTSWGQKKYSKLYHIVFDDQFAGFRIMKFYSGCPLLSAPFIEERSKRWQMRLLPVFGRLARGRLARRREEALRFGSAKRATHDFVEAQDARQRAVAPYSAEKGESAGLRDGSYLGVWHERVIRRHAYPKGPVTSVGDNFEWRTSAVASCSERQHYGV</sequence>
<dbReference type="InterPro" id="IPR027417">
    <property type="entry name" value="P-loop_NTPase"/>
</dbReference>
<dbReference type="EMBL" id="JARJCW010000037">
    <property type="protein sequence ID" value="KAJ7207129.1"/>
    <property type="molecule type" value="Genomic_DNA"/>
</dbReference>
<dbReference type="SUPFAM" id="SSF52540">
    <property type="entry name" value="P-loop containing nucleoside triphosphate hydrolases"/>
    <property type="match status" value="1"/>
</dbReference>
<dbReference type="AlphaFoldDB" id="A0AAD6VAA3"/>
<keyword evidence="2" id="KW-1185">Reference proteome</keyword>
<dbReference type="Proteomes" id="UP001219525">
    <property type="component" value="Unassembled WGS sequence"/>
</dbReference>
<accession>A0AAD6VAA3</accession>
<protein>
    <submittedName>
        <fullName evidence="1">Uncharacterized protein</fullName>
    </submittedName>
</protein>
<proteinExistence type="predicted"/>
<reference evidence="1" key="1">
    <citation type="submission" date="2023-03" db="EMBL/GenBank/DDBJ databases">
        <title>Massive genome expansion in bonnet fungi (Mycena s.s.) driven by repeated elements and novel gene families across ecological guilds.</title>
        <authorList>
            <consortium name="Lawrence Berkeley National Laboratory"/>
            <person name="Harder C.B."/>
            <person name="Miyauchi S."/>
            <person name="Viragh M."/>
            <person name="Kuo A."/>
            <person name="Thoen E."/>
            <person name="Andreopoulos B."/>
            <person name="Lu D."/>
            <person name="Skrede I."/>
            <person name="Drula E."/>
            <person name="Henrissat B."/>
            <person name="Morin E."/>
            <person name="Kohler A."/>
            <person name="Barry K."/>
            <person name="LaButti K."/>
            <person name="Morin E."/>
            <person name="Salamov A."/>
            <person name="Lipzen A."/>
            <person name="Mereny Z."/>
            <person name="Hegedus B."/>
            <person name="Baldrian P."/>
            <person name="Stursova M."/>
            <person name="Weitz H."/>
            <person name="Taylor A."/>
            <person name="Grigoriev I.V."/>
            <person name="Nagy L.G."/>
            <person name="Martin F."/>
            <person name="Kauserud H."/>
        </authorList>
    </citation>
    <scope>NUCLEOTIDE SEQUENCE</scope>
    <source>
        <strain evidence="1">9144</strain>
    </source>
</reference>
<comment type="caution">
    <text evidence="1">The sequence shown here is derived from an EMBL/GenBank/DDBJ whole genome shotgun (WGS) entry which is preliminary data.</text>
</comment>
<gene>
    <name evidence="1" type="ORF">GGX14DRAFT_636387</name>
</gene>